<name>A0A1G2FYZ9_9BACT</name>
<evidence type="ECO:0000256" key="1">
    <source>
        <dbReference type="SAM" id="Phobius"/>
    </source>
</evidence>
<protein>
    <recommendedName>
        <fullName evidence="4">Peptidase M10 metallopeptidase domain-containing protein</fullName>
    </recommendedName>
</protein>
<reference evidence="2 3" key="1">
    <citation type="journal article" date="2016" name="Nat. Commun.">
        <title>Thousands of microbial genomes shed light on interconnected biogeochemical processes in an aquifer system.</title>
        <authorList>
            <person name="Anantharaman K."/>
            <person name="Brown C.T."/>
            <person name="Hug L.A."/>
            <person name="Sharon I."/>
            <person name="Castelle C.J."/>
            <person name="Probst A.J."/>
            <person name="Thomas B.C."/>
            <person name="Singh A."/>
            <person name="Wilkins M.J."/>
            <person name="Karaoz U."/>
            <person name="Brodie E.L."/>
            <person name="Williams K.H."/>
            <person name="Hubbard S.S."/>
            <person name="Banfield J.F."/>
        </authorList>
    </citation>
    <scope>NUCLEOTIDE SEQUENCE [LARGE SCALE GENOMIC DNA]</scope>
</reference>
<evidence type="ECO:0008006" key="4">
    <source>
        <dbReference type="Google" id="ProtNLM"/>
    </source>
</evidence>
<dbReference type="InterPro" id="IPR024079">
    <property type="entry name" value="MetalloPept_cat_dom_sf"/>
</dbReference>
<dbReference type="Gene3D" id="3.40.390.10">
    <property type="entry name" value="Collagenase (Catalytic Domain)"/>
    <property type="match status" value="1"/>
</dbReference>
<dbReference type="EMBL" id="MHNK01000021">
    <property type="protein sequence ID" value="OGZ42838.1"/>
    <property type="molecule type" value="Genomic_DNA"/>
</dbReference>
<evidence type="ECO:0000313" key="2">
    <source>
        <dbReference type="EMBL" id="OGZ42838.1"/>
    </source>
</evidence>
<dbReference type="Proteomes" id="UP000177480">
    <property type="component" value="Unassembled WGS sequence"/>
</dbReference>
<organism evidence="2 3">
    <name type="scientific">Candidatus Ryanbacteria bacterium RIFCSPHIGHO2_01_FULL_45_22</name>
    <dbReference type="NCBI Taxonomy" id="1802114"/>
    <lineage>
        <taxon>Bacteria</taxon>
        <taxon>Candidatus Ryaniibacteriota</taxon>
    </lineage>
</organism>
<keyword evidence="1" id="KW-1133">Transmembrane helix</keyword>
<keyword evidence="1" id="KW-0472">Membrane</keyword>
<feature type="transmembrane region" description="Helical" evidence="1">
    <location>
        <begin position="27"/>
        <end position="48"/>
    </location>
</feature>
<proteinExistence type="predicted"/>
<dbReference type="GO" id="GO:0008237">
    <property type="term" value="F:metallopeptidase activity"/>
    <property type="evidence" value="ECO:0007669"/>
    <property type="project" value="InterPro"/>
</dbReference>
<dbReference type="AlphaFoldDB" id="A0A1G2FYZ9"/>
<dbReference type="SUPFAM" id="SSF55486">
    <property type="entry name" value="Metalloproteases ('zincins'), catalytic domain"/>
    <property type="match status" value="1"/>
</dbReference>
<evidence type="ECO:0000313" key="3">
    <source>
        <dbReference type="Proteomes" id="UP000177480"/>
    </source>
</evidence>
<keyword evidence="1" id="KW-0812">Transmembrane</keyword>
<comment type="caution">
    <text evidence="2">The sequence shown here is derived from an EMBL/GenBank/DDBJ whole genome shotgun (WGS) entry which is preliminary data.</text>
</comment>
<accession>A0A1G2FYZ9</accession>
<gene>
    <name evidence="2" type="ORF">A2719_00115</name>
</gene>
<sequence length="291" mass="32149">MDKCHFYYYDIIEKRIYRLSDNLIFMLYKRIGIGAGLILFFGAFVFGANANHAWNGFHWGRTANPFTVELGDNVSSAWDGYLATTASDWSASSVLDTLVKAGKTKPRACKATNGRVEVCSDRYGFTGWLGIAQVWTSGTHIVKGAVKVNDSYFNTSAYNTPAWRNLVMCQEVGHTLGLDHQDEAFNNPNLGTCMDYTNDPSANQHPNQHDYDQLEAIYAHGDSVNTSLAFVEDGGGNGKGNPAEVGQDIDLTDLSGWGEAVRQDAQGKNSLFVRNLGGKEKVFTFVVWTRE</sequence>